<dbReference type="EMBL" id="SWBR01000003">
    <property type="protein sequence ID" value="TKC08147.1"/>
    <property type="molecule type" value="Genomic_DNA"/>
</dbReference>
<organism evidence="2 3">
    <name type="scientific">Pedobacter polaris</name>
    <dbReference type="NCBI Taxonomy" id="2571273"/>
    <lineage>
        <taxon>Bacteria</taxon>
        <taxon>Pseudomonadati</taxon>
        <taxon>Bacteroidota</taxon>
        <taxon>Sphingobacteriia</taxon>
        <taxon>Sphingobacteriales</taxon>
        <taxon>Sphingobacteriaceae</taxon>
        <taxon>Pedobacter</taxon>
    </lineage>
</organism>
<evidence type="ECO:0000313" key="2">
    <source>
        <dbReference type="EMBL" id="TKC08147.1"/>
    </source>
</evidence>
<evidence type="ECO:0000256" key="1">
    <source>
        <dbReference type="SAM" id="SignalP"/>
    </source>
</evidence>
<dbReference type="Proteomes" id="UP000309488">
    <property type="component" value="Unassembled WGS sequence"/>
</dbReference>
<accession>A0A4U1CLJ5</accession>
<dbReference type="RefSeq" id="WP_136841826.1">
    <property type="nucleotide sequence ID" value="NZ_SWBR01000003.1"/>
</dbReference>
<reference evidence="2 3" key="1">
    <citation type="submission" date="2019-04" db="EMBL/GenBank/DDBJ databases">
        <title>Pedobacter sp. RP-3-22 sp. nov., isolated from Arctic soil.</title>
        <authorList>
            <person name="Dahal R.H."/>
            <person name="Kim D.-U."/>
        </authorList>
    </citation>
    <scope>NUCLEOTIDE SEQUENCE [LARGE SCALE GENOMIC DNA]</scope>
    <source>
        <strain evidence="2 3">RP-3-22</strain>
    </source>
</reference>
<proteinExistence type="predicted"/>
<dbReference type="AlphaFoldDB" id="A0A4U1CLJ5"/>
<keyword evidence="1" id="KW-0732">Signal</keyword>
<feature type="chain" id="PRO_5020946904" evidence="1">
    <location>
        <begin position="18"/>
        <end position="130"/>
    </location>
</feature>
<feature type="signal peptide" evidence="1">
    <location>
        <begin position="1"/>
        <end position="17"/>
    </location>
</feature>
<sequence length="130" mass="14374">MKKLTILFLCIASLGLASCKKDTIINQTTPNRTIIFDRTSASWIPNAGGGFYVDLIADEIDLVNLKDEGVLVYIATDGVNATGYYQLPNAVSNFDYEIYEGRIRIFYDGTTRPSTLTRIKVVLIAAENVT</sequence>
<name>A0A4U1CLJ5_9SPHI</name>
<keyword evidence="3" id="KW-1185">Reference proteome</keyword>
<gene>
    <name evidence="2" type="ORF">FA048_13380</name>
</gene>
<comment type="caution">
    <text evidence="2">The sequence shown here is derived from an EMBL/GenBank/DDBJ whole genome shotgun (WGS) entry which is preliminary data.</text>
</comment>
<evidence type="ECO:0000313" key="3">
    <source>
        <dbReference type="Proteomes" id="UP000309488"/>
    </source>
</evidence>
<dbReference type="PROSITE" id="PS51257">
    <property type="entry name" value="PROKAR_LIPOPROTEIN"/>
    <property type="match status" value="1"/>
</dbReference>
<dbReference type="OrthoDB" id="672896at2"/>
<protein>
    <submittedName>
        <fullName evidence="2">Uncharacterized protein</fullName>
    </submittedName>
</protein>